<dbReference type="PROSITE" id="PS51257">
    <property type="entry name" value="PROKAR_LIPOPROTEIN"/>
    <property type="match status" value="1"/>
</dbReference>
<accession>A0ABS5CGV5</accession>
<dbReference type="Proteomes" id="UP000673394">
    <property type="component" value="Unassembled WGS sequence"/>
</dbReference>
<evidence type="ECO:0000313" key="2">
    <source>
        <dbReference type="EMBL" id="MBP3965047.1"/>
    </source>
</evidence>
<name>A0ABS5CGV5_9BACL</name>
<dbReference type="SUPFAM" id="SSF53850">
    <property type="entry name" value="Periplasmic binding protein-like II"/>
    <property type="match status" value="1"/>
</dbReference>
<dbReference type="InterPro" id="IPR050490">
    <property type="entry name" value="Bact_solute-bd_prot1"/>
</dbReference>
<keyword evidence="3" id="KW-1185">Reference proteome</keyword>
<feature type="chain" id="PRO_5046110946" evidence="1">
    <location>
        <begin position="31"/>
        <end position="489"/>
    </location>
</feature>
<comment type="caution">
    <text evidence="2">The sequence shown here is derived from an EMBL/GenBank/DDBJ whole genome shotgun (WGS) entry which is preliminary data.</text>
</comment>
<sequence length="489" mass="54445">MLKNRTKQNFVGYRCVTLGVTLTIVTCLLAACSGGGDVEEERQVLRIGVLYASDGNESGIRQELTDDYELTHPNVDIELTAAIDMDDQRNEELAGNLERPKYYEALMQMLIGNNPVDVLILQNSAFLHRLSRDNLLTPLDPLIKANKFDLEDFLPNVINGLRDADDHSIYALTSTFGGAALYYNKQLFTDAGVSPPTDSMLWPDVLQLAKKVAMGEGKTRKFGFSFNRWGSDGINDILTYSAPLQLKLFDKKAWKMTIDTPHWNRSWTDIATLYLDKIVPSHSDLNSGNANSDLFLNGRLAMLIGGNVYINTLSAARTYSDNPKIQSLDWDVVSLPSFAEAPGIGGSIALTNLMAIGAKAQHKKVAWDFITYNNSQRMGKLKSRSSGNLPVRQSILQPKEGMSYNLGAFYALKPVLPSEEWEELYWETPNLSPVFKLGPPLFQDVVNGKKSVKDALREWQIKGDTLMQDIKRNPAAYTNGENFWGGWGG</sequence>
<reference evidence="2 3" key="1">
    <citation type="submission" date="2021-04" db="EMBL/GenBank/DDBJ databases">
        <title>Paenibacillus sp. DLE-14 whole genome sequence.</title>
        <authorList>
            <person name="Ham Y.J."/>
        </authorList>
    </citation>
    <scope>NUCLEOTIDE SEQUENCE [LARGE SCALE GENOMIC DNA]</scope>
    <source>
        <strain evidence="2 3">DLE-14</strain>
    </source>
</reference>
<dbReference type="RefSeq" id="WP_210661188.1">
    <property type="nucleotide sequence ID" value="NZ_JAGKSP010000009.1"/>
</dbReference>
<dbReference type="InterPro" id="IPR006059">
    <property type="entry name" value="SBP"/>
</dbReference>
<evidence type="ECO:0000256" key="1">
    <source>
        <dbReference type="SAM" id="SignalP"/>
    </source>
</evidence>
<dbReference type="Pfam" id="PF01547">
    <property type="entry name" value="SBP_bac_1"/>
    <property type="match status" value="1"/>
</dbReference>
<protein>
    <submittedName>
        <fullName evidence="2">Extracellular solute-binding protein</fullName>
    </submittedName>
</protein>
<evidence type="ECO:0000313" key="3">
    <source>
        <dbReference type="Proteomes" id="UP000673394"/>
    </source>
</evidence>
<proteinExistence type="predicted"/>
<organism evidence="2 3">
    <name type="scientific">Paenibacillus lignilyticus</name>
    <dbReference type="NCBI Taxonomy" id="1172615"/>
    <lineage>
        <taxon>Bacteria</taxon>
        <taxon>Bacillati</taxon>
        <taxon>Bacillota</taxon>
        <taxon>Bacilli</taxon>
        <taxon>Bacillales</taxon>
        <taxon>Paenibacillaceae</taxon>
        <taxon>Paenibacillus</taxon>
    </lineage>
</organism>
<keyword evidence="1" id="KW-0732">Signal</keyword>
<dbReference type="Gene3D" id="3.40.190.10">
    <property type="entry name" value="Periplasmic binding protein-like II"/>
    <property type="match status" value="1"/>
</dbReference>
<dbReference type="EMBL" id="JAGKSP010000009">
    <property type="protein sequence ID" value="MBP3965047.1"/>
    <property type="molecule type" value="Genomic_DNA"/>
</dbReference>
<gene>
    <name evidence="2" type="ORF">I8J30_20175</name>
</gene>
<feature type="signal peptide" evidence="1">
    <location>
        <begin position="1"/>
        <end position="30"/>
    </location>
</feature>
<dbReference type="PANTHER" id="PTHR43649">
    <property type="entry name" value="ARABINOSE-BINDING PROTEIN-RELATED"/>
    <property type="match status" value="1"/>
</dbReference>